<organism evidence="4 5">
    <name type="scientific">Tomitella cavernea</name>
    <dbReference type="NCBI Taxonomy" id="1387982"/>
    <lineage>
        <taxon>Bacteria</taxon>
        <taxon>Bacillati</taxon>
        <taxon>Actinomycetota</taxon>
        <taxon>Actinomycetes</taxon>
        <taxon>Mycobacteriales</taxon>
        <taxon>Tomitella</taxon>
    </lineage>
</organism>
<proteinExistence type="predicted"/>
<reference evidence="5" key="1">
    <citation type="journal article" date="2019" name="Int. J. Syst. Evol. Microbiol.">
        <title>The Global Catalogue of Microorganisms (GCM) 10K type strain sequencing project: providing services to taxonomists for standard genome sequencing and annotation.</title>
        <authorList>
            <consortium name="The Broad Institute Genomics Platform"/>
            <consortium name="The Broad Institute Genome Sequencing Center for Infectious Disease"/>
            <person name="Wu L."/>
            <person name="Ma J."/>
        </authorList>
    </citation>
    <scope>NUCLEOTIDE SEQUENCE [LARGE SCALE GENOMIC DNA]</scope>
    <source>
        <strain evidence="5">JCM 18542</strain>
    </source>
</reference>
<dbReference type="InterPro" id="IPR000253">
    <property type="entry name" value="FHA_dom"/>
</dbReference>
<evidence type="ECO:0000256" key="2">
    <source>
        <dbReference type="ARBA" id="ARBA00022840"/>
    </source>
</evidence>
<evidence type="ECO:0000259" key="3">
    <source>
        <dbReference type="PROSITE" id="PS50006"/>
    </source>
</evidence>
<dbReference type="PANTHER" id="PTHR16305:SF28">
    <property type="entry name" value="GUANYLATE CYCLASE DOMAIN-CONTAINING PROTEIN"/>
    <property type="match status" value="1"/>
</dbReference>
<evidence type="ECO:0000256" key="1">
    <source>
        <dbReference type="ARBA" id="ARBA00022741"/>
    </source>
</evidence>
<evidence type="ECO:0000313" key="5">
    <source>
        <dbReference type="Proteomes" id="UP001500839"/>
    </source>
</evidence>
<dbReference type="SUPFAM" id="SSF52540">
    <property type="entry name" value="P-loop containing nucleoside triphosphate hydrolases"/>
    <property type="match status" value="1"/>
</dbReference>
<keyword evidence="1" id="KW-0547">Nucleotide-binding</keyword>
<name>A0ABP9CHP6_9ACTN</name>
<dbReference type="PANTHER" id="PTHR16305">
    <property type="entry name" value="TESTICULAR SOLUBLE ADENYLYL CYCLASE"/>
    <property type="match status" value="1"/>
</dbReference>
<protein>
    <recommendedName>
        <fullName evidence="3">FHA domain-containing protein</fullName>
    </recommendedName>
</protein>
<feature type="domain" description="FHA" evidence="3">
    <location>
        <begin position="481"/>
        <end position="509"/>
    </location>
</feature>
<dbReference type="InterPro" id="IPR027417">
    <property type="entry name" value="P-loop_NTPase"/>
</dbReference>
<comment type="caution">
    <text evidence="4">The sequence shown here is derived from an EMBL/GenBank/DDBJ whole genome shotgun (WGS) entry which is preliminary data.</text>
</comment>
<evidence type="ECO:0000313" key="4">
    <source>
        <dbReference type="EMBL" id="GAA4811432.1"/>
    </source>
</evidence>
<accession>A0ABP9CHP6</accession>
<dbReference type="PROSITE" id="PS50006">
    <property type="entry name" value="FHA_DOMAIN"/>
    <property type="match status" value="1"/>
</dbReference>
<keyword evidence="5" id="KW-1185">Reference proteome</keyword>
<dbReference type="Gene3D" id="3.40.50.300">
    <property type="entry name" value="P-loop containing nucleotide triphosphate hydrolases"/>
    <property type="match status" value="1"/>
</dbReference>
<keyword evidence="2" id="KW-0067">ATP-binding</keyword>
<dbReference type="Pfam" id="PF13191">
    <property type="entry name" value="AAA_16"/>
    <property type="match status" value="1"/>
</dbReference>
<dbReference type="EMBL" id="BAABKQ010000001">
    <property type="protein sequence ID" value="GAA4811432.1"/>
    <property type="molecule type" value="Genomic_DNA"/>
</dbReference>
<sequence length="542" mass="58149">MESVRAGPYYFKMDSAWPLTGRENEMRRISQTVQGGSGGAVLVGEVGAGKTRLATEAMDQIERDGLRTCRLVASPASREVPLGVLDEMAGEADGGPTQRMHRIFDWLARPGAPPAVVGIDDAHHLDEASAFVVQQIVARRVAPVIVTVRTGAYTSNSIASLLADDHLRRVDVAPLSFDQTRGLLEAALHAPFEAGSARRLFALTRGNVLYLRQLLEDEVACGRVVRYSGVWVWSGAPTFTPRLYDLIAAKMGRVPENVADVVDFLAVGAPLPVAILTRIADPAAVERAEELGLVTVDGAENPTARLAHPLFGEVRRAHGGRIRLRRMSGEVARELAAKGRRDARTVVRRAELTLGSDDDASPGLLEVAARCAMHLGDFELADRMLAEAEARDETVDVVLPRIACLVALGHAEDAVAVCERFARSGSTPGRQALVRTIHAAILVWILARPQQAQRVLDESRALCRRTGRIAEHRAVHAALLAVLGRSREAAEEAAMAMEAPRLARIHAQIAVSAQVSALGSLGSVDVAVRAARGLGDARPRTG</sequence>
<gene>
    <name evidence="4" type="ORF">GCM10023353_14980</name>
</gene>
<dbReference type="Proteomes" id="UP001500839">
    <property type="component" value="Unassembled WGS sequence"/>
</dbReference>
<dbReference type="InterPro" id="IPR041664">
    <property type="entry name" value="AAA_16"/>
</dbReference>